<organism evidence="8 9">
    <name type="scientific">Streptomyces griseiscabiei</name>
    <dbReference type="NCBI Taxonomy" id="2993540"/>
    <lineage>
        <taxon>Bacteria</taxon>
        <taxon>Bacillati</taxon>
        <taxon>Actinomycetota</taxon>
        <taxon>Actinomycetes</taxon>
        <taxon>Kitasatosporales</taxon>
        <taxon>Streptomycetaceae</taxon>
        <taxon>Streptomyces</taxon>
    </lineage>
</organism>
<keyword evidence="5 6" id="KW-0472">Membrane</keyword>
<gene>
    <name evidence="8" type="ORF">PV517_31275</name>
</gene>
<evidence type="ECO:0000256" key="5">
    <source>
        <dbReference type="ARBA" id="ARBA00023136"/>
    </source>
</evidence>
<evidence type="ECO:0000259" key="7">
    <source>
        <dbReference type="PROSITE" id="PS50850"/>
    </source>
</evidence>
<dbReference type="RefSeq" id="WP_086755291.1">
    <property type="nucleotide sequence ID" value="NZ_JAGJBZ010000001.1"/>
</dbReference>
<dbReference type="EMBL" id="JARAVY010000014">
    <property type="protein sequence ID" value="MDX2913137.1"/>
    <property type="molecule type" value="Genomic_DNA"/>
</dbReference>
<keyword evidence="9" id="KW-1185">Reference proteome</keyword>
<sequence>MPLPLYLLAVAVFAMGTSEFMLAGLLPDIASDLDVTVGTAGVLTSAFAIGMIVGAPLVAALARDWPKRSGLLGFVLVFATAHAVGAVTTSFPVLFATRIVAALANAGFLAVALTAAAALVPPDRKGRALAVLLSGTTVATIAGVPGGSVLGTVFGWRAAFWAVAVLCLPAALGVLKGIPAGRDEDATTGRPALRAELAQLTRPRLGLVMLLGALVNGATFGSLTFLAPVVTDSAGLGELWISVALVLFGIGSFVGVTVAGRLSDRRPGPVIAVGGPLLLIGWPALAMLSDEPVALFVLVFVQGVLSFALGSTLITRVLYEAASAPTLAGSYATAALNVGAAVGPVIAAAALSTDAGTLGPLWASGLLVAVALLVAFPLRTAVTAGRSSEVPR</sequence>
<dbReference type="InterPro" id="IPR020846">
    <property type="entry name" value="MFS_dom"/>
</dbReference>
<dbReference type="CDD" id="cd17324">
    <property type="entry name" value="MFS_NepI_like"/>
    <property type="match status" value="1"/>
</dbReference>
<feature type="transmembrane region" description="Helical" evidence="6">
    <location>
        <begin position="357"/>
        <end position="378"/>
    </location>
</feature>
<evidence type="ECO:0000256" key="2">
    <source>
        <dbReference type="ARBA" id="ARBA00022475"/>
    </source>
</evidence>
<feature type="transmembrane region" description="Helical" evidence="6">
    <location>
        <begin position="294"/>
        <end position="319"/>
    </location>
</feature>
<dbReference type="Gene3D" id="1.20.1250.20">
    <property type="entry name" value="MFS general substrate transporter like domains"/>
    <property type="match status" value="1"/>
</dbReference>
<dbReference type="PROSITE" id="PS50850">
    <property type="entry name" value="MFS"/>
    <property type="match status" value="1"/>
</dbReference>
<dbReference type="PANTHER" id="PTHR43124">
    <property type="entry name" value="PURINE EFFLUX PUMP PBUE"/>
    <property type="match status" value="1"/>
</dbReference>
<dbReference type="PANTHER" id="PTHR43124:SF3">
    <property type="entry name" value="CHLORAMPHENICOL EFFLUX PUMP RV0191"/>
    <property type="match status" value="1"/>
</dbReference>
<feature type="transmembrane region" description="Helical" evidence="6">
    <location>
        <begin position="128"/>
        <end position="148"/>
    </location>
</feature>
<evidence type="ECO:0000256" key="6">
    <source>
        <dbReference type="SAM" id="Phobius"/>
    </source>
</evidence>
<dbReference type="NCBIfam" id="NF033135">
    <property type="entry name" value="cmx_cmrA"/>
    <property type="match status" value="1"/>
</dbReference>
<dbReference type="InterPro" id="IPR050189">
    <property type="entry name" value="MFS_Efflux_Transporters"/>
</dbReference>
<dbReference type="SUPFAM" id="SSF103473">
    <property type="entry name" value="MFS general substrate transporter"/>
    <property type="match status" value="1"/>
</dbReference>
<feature type="transmembrane region" description="Helical" evidence="6">
    <location>
        <begin position="154"/>
        <end position="175"/>
    </location>
</feature>
<feature type="transmembrane region" description="Helical" evidence="6">
    <location>
        <begin position="270"/>
        <end position="288"/>
    </location>
</feature>
<dbReference type="Pfam" id="PF07690">
    <property type="entry name" value="MFS_1"/>
    <property type="match status" value="1"/>
</dbReference>
<feature type="transmembrane region" description="Helical" evidence="6">
    <location>
        <begin position="99"/>
        <end position="121"/>
    </location>
</feature>
<evidence type="ECO:0000256" key="3">
    <source>
        <dbReference type="ARBA" id="ARBA00022692"/>
    </source>
</evidence>
<feature type="transmembrane region" description="Helical" evidence="6">
    <location>
        <begin position="239"/>
        <end position="258"/>
    </location>
</feature>
<keyword evidence="4 6" id="KW-1133">Transmembrane helix</keyword>
<evidence type="ECO:0000256" key="1">
    <source>
        <dbReference type="ARBA" id="ARBA00004651"/>
    </source>
</evidence>
<keyword evidence="3 6" id="KW-0812">Transmembrane</keyword>
<evidence type="ECO:0000313" key="8">
    <source>
        <dbReference type="EMBL" id="MDX2913137.1"/>
    </source>
</evidence>
<name>A0ABU4LBK0_9ACTN</name>
<keyword evidence="2" id="KW-1003">Cell membrane</keyword>
<feature type="domain" description="Major facilitator superfamily (MFS) profile" evidence="7">
    <location>
        <begin position="4"/>
        <end position="383"/>
    </location>
</feature>
<reference evidence="8 9" key="1">
    <citation type="journal article" date="2023" name="Microb. Genom.">
        <title>Mesoterricola silvestris gen. nov., sp. nov., Mesoterricola sediminis sp. nov., Geothrix oryzae sp. nov., Geothrix edaphica sp. nov., Geothrix rubra sp. nov., and Geothrix limicola sp. nov., six novel members of Acidobacteriota isolated from soils.</title>
        <authorList>
            <person name="Weisberg A.J."/>
            <person name="Pearce E."/>
            <person name="Kramer C.G."/>
            <person name="Chang J.H."/>
            <person name="Clarke C.R."/>
        </authorList>
    </citation>
    <scope>NUCLEOTIDE SEQUENCE [LARGE SCALE GENOMIC DNA]</scope>
    <source>
        <strain evidence="8 9">NRRL_B-2795</strain>
    </source>
</reference>
<feature type="transmembrane region" description="Helical" evidence="6">
    <location>
        <begin position="331"/>
        <end position="351"/>
    </location>
</feature>
<feature type="transmembrane region" description="Helical" evidence="6">
    <location>
        <begin position="71"/>
        <end position="93"/>
    </location>
</feature>
<dbReference type="InterPro" id="IPR036259">
    <property type="entry name" value="MFS_trans_sf"/>
</dbReference>
<feature type="transmembrane region" description="Helical" evidence="6">
    <location>
        <begin position="42"/>
        <end position="62"/>
    </location>
</feature>
<feature type="transmembrane region" description="Helical" evidence="6">
    <location>
        <begin position="205"/>
        <end position="227"/>
    </location>
</feature>
<proteinExistence type="predicted"/>
<comment type="caution">
    <text evidence="8">The sequence shown here is derived from an EMBL/GenBank/DDBJ whole genome shotgun (WGS) entry which is preliminary data.</text>
</comment>
<dbReference type="Proteomes" id="UP001271723">
    <property type="component" value="Unassembled WGS sequence"/>
</dbReference>
<evidence type="ECO:0000256" key="4">
    <source>
        <dbReference type="ARBA" id="ARBA00022989"/>
    </source>
</evidence>
<comment type="subcellular location">
    <subcellularLocation>
        <location evidence="1">Cell membrane</location>
        <topology evidence="1">Multi-pass membrane protein</topology>
    </subcellularLocation>
</comment>
<accession>A0ABU4LBK0</accession>
<dbReference type="InterPro" id="IPR011701">
    <property type="entry name" value="MFS"/>
</dbReference>
<protein>
    <submittedName>
        <fullName evidence="8">MFS transporter</fullName>
    </submittedName>
</protein>
<evidence type="ECO:0000313" key="9">
    <source>
        <dbReference type="Proteomes" id="UP001271723"/>
    </source>
</evidence>